<dbReference type="AlphaFoldDB" id="A0A1X0R6B6"/>
<protein>
    <recommendedName>
        <fullName evidence="2">Tc1-like transposase DDE domain-containing protein</fullName>
    </recommendedName>
</protein>
<dbReference type="VEuPathDB" id="FungiDB:BCV72DRAFT_255795"/>
<dbReference type="EMBL" id="KV921902">
    <property type="protein sequence ID" value="ORE07516.1"/>
    <property type="molecule type" value="Genomic_DNA"/>
</dbReference>
<organism evidence="1">
    <name type="scientific">Rhizopus microsporus var. microsporus</name>
    <dbReference type="NCBI Taxonomy" id="86635"/>
    <lineage>
        <taxon>Eukaryota</taxon>
        <taxon>Fungi</taxon>
        <taxon>Fungi incertae sedis</taxon>
        <taxon>Mucoromycota</taxon>
        <taxon>Mucoromycotina</taxon>
        <taxon>Mucoromycetes</taxon>
        <taxon>Mucorales</taxon>
        <taxon>Mucorineae</taxon>
        <taxon>Rhizopodaceae</taxon>
        <taxon>Rhizopus</taxon>
    </lineage>
</organism>
<gene>
    <name evidence="1" type="ORF">BCV72DRAFT_255795</name>
</gene>
<dbReference type="GO" id="GO:0003676">
    <property type="term" value="F:nucleic acid binding"/>
    <property type="evidence" value="ECO:0007669"/>
    <property type="project" value="InterPro"/>
</dbReference>
<evidence type="ECO:0008006" key="2">
    <source>
        <dbReference type="Google" id="ProtNLM"/>
    </source>
</evidence>
<proteinExistence type="predicted"/>
<name>A0A1X0R6B6_RHIZD</name>
<dbReference type="Gene3D" id="3.30.420.10">
    <property type="entry name" value="Ribonuclease H-like superfamily/Ribonuclease H"/>
    <property type="match status" value="1"/>
</dbReference>
<sequence length="206" mass="24284">MSAQISVNCTRPLIVPTKENKARGVFFYLETRHTIRITDLAGPSKSAPCQPTSKPRLTANYRKIRLRWTKEHSHFCVHGSGRSKRVVRKEEERYEERNNICGEVLWWLAYDLRMLLEAVNTNSINQEKYINILTNSLHLWLTNITPSQQRHFIFREDRASCHTDLNPLEHVWHALEKRIKKRRSSSAKECARLDVELADYLVERMK</sequence>
<dbReference type="Proteomes" id="UP000242414">
    <property type="component" value="Unassembled WGS sequence"/>
</dbReference>
<reference evidence="1" key="1">
    <citation type="journal article" date="2016" name="Proc. Natl. Acad. Sci. U.S.A.">
        <title>Lipid metabolic changes in an early divergent fungus govern the establishment of a mutualistic symbiosis with endobacteria.</title>
        <authorList>
            <person name="Lastovetsky O.A."/>
            <person name="Gaspar M.L."/>
            <person name="Mondo S.J."/>
            <person name="LaButti K.M."/>
            <person name="Sandor L."/>
            <person name="Grigoriev I.V."/>
            <person name="Henry S.A."/>
            <person name="Pawlowska T.E."/>
        </authorList>
    </citation>
    <scope>NUCLEOTIDE SEQUENCE [LARGE SCALE GENOMIC DNA]</scope>
    <source>
        <strain evidence="1">ATCC 52814</strain>
    </source>
</reference>
<accession>A0A1X0R6B6</accession>
<evidence type="ECO:0000313" key="1">
    <source>
        <dbReference type="EMBL" id="ORE07516.1"/>
    </source>
</evidence>
<dbReference type="InterPro" id="IPR036397">
    <property type="entry name" value="RNaseH_sf"/>
</dbReference>